<name>Q9LJB0_ARATH</name>
<accession>Q9LJB0</accession>
<feature type="compositionally biased region" description="Basic and acidic residues" evidence="1">
    <location>
        <begin position="463"/>
        <end position="495"/>
    </location>
</feature>
<organism evidence="2">
    <name type="scientific">Arabidopsis thaliana</name>
    <name type="common">Mouse-ear cress</name>
    <dbReference type="NCBI Taxonomy" id="3702"/>
    <lineage>
        <taxon>Eukaryota</taxon>
        <taxon>Viridiplantae</taxon>
        <taxon>Streptophyta</taxon>
        <taxon>Embryophyta</taxon>
        <taxon>Tracheophyta</taxon>
        <taxon>Spermatophyta</taxon>
        <taxon>Magnoliopsida</taxon>
        <taxon>eudicotyledons</taxon>
        <taxon>Gunneridae</taxon>
        <taxon>Pentapetalae</taxon>
        <taxon>rosids</taxon>
        <taxon>malvids</taxon>
        <taxon>Brassicales</taxon>
        <taxon>Brassicaceae</taxon>
        <taxon>Camelineae</taxon>
        <taxon>Arabidopsis</taxon>
    </lineage>
</organism>
<evidence type="ECO:0000256" key="1">
    <source>
        <dbReference type="SAM" id="MobiDB-lite"/>
    </source>
</evidence>
<dbReference type="EMBL" id="AP000606">
    <property type="protein sequence ID" value="BAB01195.1"/>
    <property type="molecule type" value="Genomic_DNA"/>
</dbReference>
<feature type="region of interest" description="Disordered" evidence="1">
    <location>
        <begin position="1"/>
        <end position="141"/>
    </location>
</feature>
<dbReference type="AlphaFoldDB" id="Q9LJB0"/>
<feature type="region of interest" description="Disordered" evidence="1">
    <location>
        <begin position="463"/>
        <end position="552"/>
    </location>
</feature>
<feature type="compositionally biased region" description="Basic and acidic residues" evidence="1">
    <location>
        <begin position="502"/>
        <end position="533"/>
    </location>
</feature>
<feature type="compositionally biased region" description="Polar residues" evidence="1">
    <location>
        <begin position="117"/>
        <end position="128"/>
    </location>
</feature>
<reference key="2">
    <citation type="journal article" date="2000" name="Nature">
        <title>Sequence and analysis of chromosome 3 of the plant Arabidopsis thaliana.</title>
        <authorList>
            <consortium name="European Union Chromosome 3 Arabidopsis Sequencing Consortium"/>
            <consortium name="Institute for Genomic Research"/>
            <consortium name="Kazusa DNA Research Institute"/>
            <person name="Salanoubat M."/>
            <person name="Lemcke K."/>
            <person name="Rieger M."/>
            <person name="Ansorge W."/>
            <person name="Unseld M."/>
            <person name="Fartmann B."/>
            <person name="Valle G."/>
            <person name="Blocker H."/>
            <person name="Perez-Alonso M."/>
            <person name="Obermaier B."/>
            <person name="Delseny M."/>
            <person name="Boutry M."/>
            <person name="Grivell L.A."/>
            <person name="Mache R."/>
            <person name="Puigdomenech P."/>
            <person name="De Simone V."/>
            <person name="Choisne N."/>
            <person name="Artiguenave F."/>
            <person name="Robert C."/>
            <person name="Brottier P."/>
            <person name="Wincker P."/>
            <person name="Cattolico L."/>
            <person name="Weissenbach J."/>
            <person name="Saurin W."/>
            <person name="Quetier F."/>
            <person name="Schafer M."/>
            <person name="Muller-Auer S."/>
            <person name="Gabel C."/>
            <person name="Fuchs M."/>
            <person name="Benes V."/>
            <person name="Wurmbach E."/>
            <person name="Drzonek H."/>
            <person name="Erfle H."/>
            <person name="Jordan N."/>
            <person name="Bangert S."/>
            <person name="Wiedelmann R."/>
            <person name="Kranz H."/>
            <person name="Voss H."/>
            <person name="Holland R."/>
            <person name="Brandt P."/>
            <person name="Nyakatura G."/>
            <person name="Vezzi A."/>
            <person name="D'Angelo M."/>
            <person name="Pallavicini A."/>
            <person name="Toppo S."/>
            <person name="Simionati B."/>
            <person name="Conrad A."/>
            <person name="Hornischer K."/>
            <person name="Kauer G."/>
            <person name="Lohnert T.H."/>
            <person name="Nordsiek G."/>
            <person name="Reichelt J."/>
            <person name="Scharfe M."/>
            <person name="Schon O."/>
            <person name="Bargues M."/>
            <person name="Terol J."/>
            <person name="Climent J."/>
            <person name="Navarro P."/>
            <person name="Collado C."/>
            <person name="Perez-Perez A."/>
            <person name="Ottenwalder B."/>
            <person name="Duchemin D."/>
            <person name="Cooke R."/>
            <person name="Laudie M."/>
            <person name="Berger-Llauro C."/>
            <person name="Purnelle B."/>
            <person name="Masuy D."/>
            <person name="de Haan M."/>
            <person name="Maarse A.C."/>
            <person name="Alcaraz J.P."/>
            <person name="Cottet A."/>
            <person name="Casacuberta E."/>
            <person name="Monfort A."/>
            <person name="Argiriou A."/>
            <person name="flores M."/>
            <person name="Liguori R."/>
            <person name="Vitale D."/>
            <person name="Mannhaupt G."/>
            <person name="Haase D."/>
            <person name="Schoof H."/>
            <person name="Rudd S."/>
            <person name="Zaccaria P."/>
            <person name="Mewes H.W."/>
            <person name="Mayer K.F."/>
            <person name="Kaul S."/>
            <person name="Town C.D."/>
            <person name="Koo H.L."/>
            <person name="Tallon L.J."/>
            <person name="Jenkins J."/>
            <person name="Rooney T."/>
            <person name="Rizzo M."/>
            <person name="Walts A."/>
            <person name="Utterback T."/>
            <person name="Fujii C.Y."/>
            <person name="Shea T.P."/>
            <person name="Creasy T.H."/>
            <person name="Haas B."/>
            <person name="Maiti R."/>
            <person name="Wu D."/>
            <person name="Peterson J."/>
            <person name="Van Aken S."/>
            <person name="Pai G."/>
            <person name="Militscher J."/>
            <person name="Sellers P."/>
            <person name="Gill J.E."/>
            <person name="Feldblyum T.V."/>
            <person name="Preuss D."/>
            <person name="Lin X."/>
            <person name="Nierman W.C."/>
            <person name="Salzberg S.L."/>
            <person name="White O."/>
            <person name="Venter J.C."/>
            <person name="Fraser C.M."/>
            <person name="Kaneko T."/>
            <person name="Nakamura Y."/>
            <person name="Sato S."/>
            <person name="Kato T."/>
            <person name="Asamizu E."/>
            <person name="Sasamoto S."/>
            <person name="Kimura T."/>
            <person name="Idesawa K."/>
            <person name="Kawashima K."/>
            <person name="Kishida Y."/>
            <person name="Kiyokawa C."/>
            <person name="Kohara M."/>
            <person name="Matsumoto M."/>
            <person name="Matsuno A."/>
            <person name="Muraki A."/>
            <person name="Nakayama S."/>
            <person name="Nakazaki N."/>
            <person name="Shinpo S."/>
            <person name="Takeuchi C."/>
            <person name="Wada T."/>
            <person name="Watanabe A."/>
            <person name="Yamada M."/>
            <person name="Yasuda M."/>
            <person name="Tabata S."/>
        </authorList>
    </citation>
    <scope>NUCLEOTIDE SEQUENCE [LARGE SCALE GENOMIC DNA]</scope>
    <source>
        <strain>cv. Columbia</strain>
    </source>
</reference>
<evidence type="ECO:0000313" key="2">
    <source>
        <dbReference type="EMBL" id="BAB01195.1"/>
    </source>
</evidence>
<feature type="compositionally biased region" description="Acidic residues" evidence="1">
    <location>
        <begin position="68"/>
        <end position="113"/>
    </location>
</feature>
<protein>
    <submittedName>
        <fullName evidence="2">Uncharacterized protein</fullName>
    </submittedName>
</protein>
<sequence length="552" mass="63036">MAPRTIPPLKKRKRGVAGGTKPIDVVTKATTEPPTTTEEPSATEQNPVAIEGGVEEEPIPTIIPTVVEEGEQSDNNEEENSEKDENEESEEEESEEEEKEEEEKEEEEKEEEGNVTGGESSNDSSTTLGEEYSSDKNMNDETAVENQVEIPASMEIDEETKAILPLSMYFPPSEYVKKIKLSIRCYIHEVLTTFDKLEPEMSKSEREWFQNHPSFQHIFHMPRDPNHRLMGMWMLLFRTARIERKKEACIIIAPIKTGDKAPQVDEFCLKAVSDLTFCRNFQWGRYFFDYMLGTISHTVNHFNGSVTNNEKYVWSVLGFCLPMELLAFEAIPQLRETFMEDIAGADEGCPRMCKVRFKKNHLKGFPLDTIYAELGITQRRKESRLIRFDEIYQQDIQALQITAGPKIAGAEDIPAVGGQELPSLVSVVEMIENLDKKMVDQLNEIITMISDLDKRVESLEAFKDEQKAEERKNQEEMDQEKDGDPIEKDGVQEKDGDQEEDGVPKEKDQEKDGVPKEKDPKEKEKDPKEKDGGPSKPVEANFTRRITRRTKN</sequence>
<dbReference type="ExpressionAtlas" id="Q9LJB0">
    <property type="expression patterns" value="baseline and differential"/>
</dbReference>
<feature type="compositionally biased region" description="Low complexity" evidence="1">
    <location>
        <begin position="30"/>
        <end position="40"/>
    </location>
</feature>
<proteinExistence type="predicted"/>
<reference evidence="2" key="1">
    <citation type="journal article" date="2000" name="DNA Res.">
        <title>Structural analysis of Arabidopsis thaliana chromosome 3. II. Sequence features of the 4,251,695 bp regions covered by 90 P1, TAC and BAC clones.</title>
        <authorList>
            <person name="Nakamura Y."/>
        </authorList>
    </citation>
    <scope>NUCLEOTIDE SEQUENCE [LARGE SCALE GENOMIC DNA]</scope>
</reference>